<protein>
    <submittedName>
        <fullName evidence="1">18636_t:CDS:1</fullName>
    </submittedName>
</protein>
<name>A0ACA9N1B8_9GLOM</name>
<evidence type="ECO:0000313" key="1">
    <source>
        <dbReference type="EMBL" id="CAG8628005.1"/>
    </source>
</evidence>
<gene>
    <name evidence="1" type="ORF">RPERSI_LOCUS6987</name>
</gene>
<accession>A0ACA9N1B8</accession>
<comment type="caution">
    <text evidence="1">The sequence shown here is derived from an EMBL/GenBank/DDBJ whole genome shotgun (WGS) entry which is preliminary data.</text>
</comment>
<reference evidence="1" key="1">
    <citation type="submission" date="2021-06" db="EMBL/GenBank/DDBJ databases">
        <authorList>
            <person name="Kallberg Y."/>
            <person name="Tangrot J."/>
            <person name="Rosling A."/>
        </authorList>
    </citation>
    <scope>NUCLEOTIDE SEQUENCE</scope>
    <source>
        <strain evidence="1">MA461A</strain>
    </source>
</reference>
<evidence type="ECO:0000313" key="2">
    <source>
        <dbReference type="Proteomes" id="UP000789920"/>
    </source>
</evidence>
<organism evidence="1 2">
    <name type="scientific">Racocetra persica</name>
    <dbReference type="NCBI Taxonomy" id="160502"/>
    <lineage>
        <taxon>Eukaryota</taxon>
        <taxon>Fungi</taxon>
        <taxon>Fungi incertae sedis</taxon>
        <taxon>Mucoromycota</taxon>
        <taxon>Glomeromycotina</taxon>
        <taxon>Glomeromycetes</taxon>
        <taxon>Diversisporales</taxon>
        <taxon>Gigasporaceae</taxon>
        <taxon>Racocetra</taxon>
    </lineage>
</organism>
<proteinExistence type="predicted"/>
<dbReference type="Proteomes" id="UP000789920">
    <property type="component" value="Unassembled WGS sequence"/>
</dbReference>
<sequence>SISRKSRKMSKENSQEKVKIRGLLTSRIEKKPSMDIPAYGFFSLEGEMKTDIPVVFRIRDQEGQ</sequence>
<feature type="non-terminal residue" evidence="1">
    <location>
        <position position="1"/>
    </location>
</feature>
<dbReference type="EMBL" id="CAJVQC010011502">
    <property type="protein sequence ID" value="CAG8628005.1"/>
    <property type="molecule type" value="Genomic_DNA"/>
</dbReference>
<keyword evidence="2" id="KW-1185">Reference proteome</keyword>